<organism evidence="2 3">
    <name type="scientific">Priestia endophytica DSM 13796</name>
    <dbReference type="NCBI Taxonomy" id="1121089"/>
    <lineage>
        <taxon>Bacteria</taxon>
        <taxon>Bacillati</taxon>
        <taxon>Bacillota</taxon>
        <taxon>Bacilli</taxon>
        <taxon>Bacillales</taxon>
        <taxon>Bacillaceae</taxon>
        <taxon>Priestia</taxon>
    </lineage>
</organism>
<name>A0A1I6AC81_9BACI</name>
<accession>A0A1I6AC81</accession>
<gene>
    <name evidence="2" type="ORF">SAMN02745910_02607</name>
</gene>
<dbReference type="GeneID" id="93713877"/>
<sequence length="52" mass="5906">MFSFLTALGFLSLILYATTFMYGVFKKEKKKKSPLLISFLVMIIGLIGLQLM</sequence>
<dbReference type="Proteomes" id="UP000182762">
    <property type="component" value="Unassembled WGS sequence"/>
</dbReference>
<keyword evidence="1" id="KW-0472">Membrane</keyword>
<keyword evidence="3" id="KW-1185">Reference proteome</keyword>
<keyword evidence="1" id="KW-0812">Transmembrane</keyword>
<evidence type="ECO:0000256" key="1">
    <source>
        <dbReference type="SAM" id="Phobius"/>
    </source>
</evidence>
<proteinExistence type="predicted"/>
<feature type="transmembrane region" description="Helical" evidence="1">
    <location>
        <begin position="6"/>
        <end position="25"/>
    </location>
</feature>
<reference evidence="2 3" key="1">
    <citation type="submission" date="2016-10" db="EMBL/GenBank/DDBJ databases">
        <authorList>
            <person name="Varghese N."/>
            <person name="Submissions S."/>
        </authorList>
    </citation>
    <scope>NUCLEOTIDE SEQUENCE [LARGE SCALE GENOMIC DNA]</scope>
    <source>
        <strain evidence="2 3">DSM 13796</strain>
    </source>
</reference>
<protein>
    <submittedName>
        <fullName evidence="2">Uncharacterized protein</fullName>
    </submittedName>
</protein>
<evidence type="ECO:0000313" key="2">
    <source>
        <dbReference type="EMBL" id="SFQ66275.1"/>
    </source>
</evidence>
<keyword evidence="1" id="KW-1133">Transmembrane helix</keyword>
<dbReference type="RefSeq" id="WP_167360142.1">
    <property type="nucleotide sequence ID" value="NZ_FOXX01000006.1"/>
</dbReference>
<comment type="caution">
    <text evidence="2">The sequence shown here is derived from an EMBL/GenBank/DDBJ whole genome shotgun (WGS) entry which is preliminary data.</text>
</comment>
<dbReference type="EMBL" id="FOXX01000006">
    <property type="protein sequence ID" value="SFQ66275.1"/>
    <property type="molecule type" value="Genomic_DNA"/>
</dbReference>
<feature type="transmembrane region" description="Helical" evidence="1">
    <location>
        <begin position="34"/>
        <end position="51"/>
    </location>
</feature>
<evidence type="ECO:0000313" key="3">
    <source>
        <dbReference type="Proteomes" id="UP000182762"/>
    </source>
</evidence>